<keyword evidence="6" id="KW-0869">Chloride channel</keyword>
<protein>
    <recommendedName>
        <fullName evidence="6">Bestrophin homolog</fullName>
    </recommendedName>
</protein>
<keyword evidence="6" id="KW-0406">Ion transport</keyword>
<dbReference type="InterPro" id="IPR021134">
    <property type="entry name" value="Bestrophin-like"/>
</dbReference>
<keyword evidence="2 6" id="KW-0812">Transmembrane</keyword>
<keyword evidence="6" id="KW-0813">Transport</keyword>
<keyword evidence="4 6" id="KW-0472">Membrane</keyword>
<keyword evidence="9" id="KW-1185">Reference proteome</keyword>
<dbReference type="EnsemblMetazoa" id="tetur20g00780.1">
    <property type="protein sequence ID" value="tetur20g00780.1"/>
    <property type="gene ID" value="tetur20g00780"/>
</dbReference>
<keyword evidence="6" id="KW-0407">Ion channel</keyword>
<evidence type="ECO:0000256" key="3">
    <source>
        <dbReference type="ARBA" id="ARBA00022989"/>
    </source>
</evidence>
<dbReference type="AlphaFoldDB" id="T1KST6"/>
<comment type="subcellular location">
    <subcellularLocation>
        <location evidence="6">Cell membrane</location>
        <topology evidence="6">Multi-pass membrane protein</topology>
    </subcellularLocation>
    <subcellularLocation>
        <location evidence="1">Membrane</location>
    </subcellularLocation>
</comment>
<evidence type="ECO:0000256" key="1">
    <source>
        <dbReference type="ARBA" id="ARBA00004370"/>
    </source>
</evidence>
<dbReference type="Pfam" id="PF01062">
    <property type="entry name" value="Bestrophin"/>
    <property type="match status" value="1"/>
</dbReference>
<evidence type="ECO:0000313" key="9">
    <source>
        <dbReference type="Proteomes" id="UP000015104"/>
    </source>
</evidence>
<sequence length="498" mass="57804">MTVTYTLSVAESRLSGFPRLLIKWKGSIYKLLYREMIIFCFFFYLIHLIYHRVLSQNQQRIFNKLSDYCDTYTNFIPLSFVLGFYVTIVVTRWWQQWLAIPWPDKLAMLVSAYLPGIDERSTVIRITLMRYMLAMQGLTFQAISTSIRKRFPTEEDLVKAGLMTYEDLEAYLATVDVYGRWWIPSQWFTSLLMEAYREGKVKHEMFVREIINEMHVFRGNCGSLFAFDWISIPLVYTQTVTIAVYTYFGAKLIGRQYTTISSSNSTATESSQLDFGSSTVNQTNIDPIAFLGTDTTPFTFYIPFFTIAEFFFFMGWLKVAEQLINPFGEDDDDYDCNWILDRNIFVSFIIVDGMHQKHPDLGLPPKPEIVISSQPTMELNQRRASINPHSGSTMNLSVVKQRRPSRNQTPLSWQHRTMSFCVPSDNVFQLTESKQVGGRRRKLSLEENRSFSGKPFKPTNKLQTHVECNEDAEINATENQNCEDEIRLLLNQDETGTD</sequence>
<evidence type="ECO:0000256" key="6">
    <source>
        <dbReference type="RuleBase" id="RU363126"/>
    </source>
</evidence>
<reference evidence="8" key="2">
    <citation type="submission" date="2015-06" db="UniProtKB">
        <authorList>
            <consortium name="EnsemblMetazoa"/>
        </authorList>
    </citation>
    <scope>IDENTIFICATION</scope>
</reference>
<keyword evidence="6" id="KW-1003">Cell membrane</keyword>
<reference evidence="9" key="1">
    <citation type="submission" date="2011-08" db="EMBL/GenBank/DDBJ databases">
        <authorList>
            <person name="Rombauts S."/>
        </authorList>
    </citation>
    <scope>NUCLEOTIDE SEQUENCE</scope>
    <source>
        <strain evidence="9">London</strain>
    </source>
</reference>
<evidence type="ECO:0000256" key="5">
    <source>
        <dbReference type="ARBA" id="ARBA00034769"/>
    </source>
</evidence>
<dbReference type="GO" id="GO:0005254">
    <property type="term" value="F:chloride channel activity"/>
    <property type="evidence" value="ECO:0007669"/>
    <property type="project" value="UniProtKB-KW"/>
</dbReference>
<dbReference type="PANTHER" id="PTHR10736:SF0">
    <property type="entry name" value="BESTROPHIN HOMOLOG"/>
    <property type="match status" value="1"/>
</dbReference>
<dbReference type="eggNOG" id="KOG3547">
    <property type="taxonomic scope" value="Eukaryota"/>
</dbReference>
<comment type="similarity">
    <text evidence="5 6">Belongs to the anion channel-forming bestrophin (TC 1.A.46) family. Calcium-sensitive chloride channel subfamily.</text>
</comment>
<comment type="function">
    <text evidence="6">Forms chloride channels.</text>
</comment>
<dbReference type="InterPro" id="IPR000615">
    <property type="entry name" value="Bestrophin"/>
</dbReference>
<dbReference type="Proteomes" id="UP000015104">
    <property type="component" value="Unassembled WGS sequence"/>
</dbReference>
<proteinExistence type="inferred from homology"/>
<dbReference type="PANTHER" id="PTHR10736">
    <property type="entry name" value="BESTROPHIN"/>
    <property type="match status" value="1"/>
</dbReference>
<accession>T1KST6</accession>
<dbReference type="GO" id="GO:0034707">
    <property type="term" value="C:chloride channel complex"/>
    <property type="evidence" value="ECO:0007669"/>
    <property type="project" value="UniProtKB-KW"/>
</dbReference>
<keyword evidence="3 6" id="KW-1133">Transmembrane helix</keyword>
<organism evidence="8 9">
    <name type="scientific">Tetranychus urticae</name>
    <name type="common">Two-spotted spider mite</name>
    <dbReference type="NCBI Taxonomy" id="32264"/>
    <lineage>
        <taxon>Eukaryota</taxon>
        <taxon>Metazoa</taxon>
        <taxon>Ecdysozoa</taxon>
        <taxon>Arthropoda</taxon>
        <taxon>Chelicerata</taxon>
        <taxon>Arachnida</taxon>
        <taxon>Acari</taxon>
        <taxon>Acariformes</taxon>
        <taxon>Trombidiformes</taxon>
        <taxon>Prostigmata</taxon>
        <taxon>Eleutherengona</taxon>
        <taxon>Raphignathae</taxon>
        <taxon>Tetranychoidea</taxon>
        <taxon>Tetranychidae</taxon>
        <taxon>Tetranychus</taxon>
    </lineage>
</organism>
<feature type="region of interest" description="Disordered" evidence="7">
    <location>
        <begin position="439"/>
        <end position="458"/>
    </location>
</feature>
<feature type="transmembrane region" description="Helical" evidence="6">
    <location>
        <begin position="224"/>
        <end position="248"/>
    </location>
</feature>
<evidence type="ECO:0000256" key="4">
    <source>
        <dbReference type="ARBA" id="ARBA00023136"/>
    </source>
</evidence>
<dbReference type="HOGENOM" id="CLU_018069_0_1_1"/>
<feature type="transmembrane region" description="Helical" evidence="6">
    <location>
        <begin position="298"/>
        <end position="317"/>
    </location>
</feature>
<feature type="transmembrane region" description="Helical" evidence="6">
    <location>
        <begin position="31"/>
        <end position="50"/>
    </location>
</feature>
<evidence type="ECO:0000256" key="7">
    <source>
        <dbReference type="SAM" id="MobiDB-lite"/>
    </source>
</evidence>
<dbReference type="GO" id="GO:0005886">
    <property type="term" value="C:plasma membrane"/>
    <property type="evidence" value="ECO:0007669"/>
    <property type="project" value="UniProtKB-SubCell"/>
</dbReference>
<feature type="transmembrane region" description="Helical" evidence="6">
    <location>
        <begin position="71"/>
        <end position="94"/>
    </location>
</feature>
<evidence type="ECO:0000313" key="8">
    <source>
        <dbReference type="EnsemblMetazoa" id="tetur20g00780.1"/>
    </source>
</evidence>
<name>T1KST6_TETUR</name>
<dbReference type="STRING" id="32264.T1KST6"/>
<evidence type="ECO:0000256" key="2">
    <source>
        <dbReference type="ARBA" id="ARBA00022692"/>
    </source>
</evidence>
<dbReference type="EMBL" id="CAEY01000509">
    <property type="status" value="NOT_ANNOTATED_CDS"/>
    <property type="molecule type" value="Genomic_DNA"/>
</dbReference>
<keyword evidence="6" id="KW-0868">Chloride</keyword>